<evidence type="ECO:0000256" key="1">
    <source>
        <dbReference type="ARBA" id="ARBA00022801"/>
    </source>
</evidence>
<dbReference type="CDD" id="cd12214">
    <property type="entry name" value="ChiA1_BD"/>
    <property type="match status" value="1"/>
</dbReference>
<dbReference type="SUPFAM" id="SSF51055">
    <property type="entry name" value="Carbohydrate binding domain"/>
    <property type="match status" value="1"/>
</dbReference>
<dbReference type="Pfam" id="PF02839">
    <property type="entry name" value="CBM_5_12"/>
    <property type="match status" value="1"/>
</dbReference>
<dbReference type="InterPro" id="IPR036573">
    <property type="entry name" value="CBM_sf_5/12"/>
</dbReference>
<dbReference type="Gene3D" id="2.10.10.20">
    <property type="entry name" value="Carbohydrate-binding module superfamily 5/12"/>
    <property type="match status" value="1"/>
</dbReference>
<evidence type="ECO:0000256" key="2">
    <source>
        <dbReference type="SAM" id="SignalP"/>
    </source>
</evidence>
<evidence type="ECO:0000259" key="3">
    <source>
        <dbReference type="SMART" id="SM00495"/>
    </source>
</evidence>
<feature type="chain" id="PRO_5046518650" evidence="2">
    <location>
        <begin position="23"/>
        <end position="83"/>
    </location>
</feature>
<name>A0ABW3DQ60_9ACTN</name>
<accession>A0ABW3DQ60</accession>
<evidence type="ECO:0000313" key="4">
    <source>
        <dbReference type="EMBL" id="MFD0885985.1"/>
    </source>
</evidence>
<comment type="caution">
    <text evidence="4">The sequence shown here is derived from an EMBL/GenBank/DDBJ whole genome shotgun (WGS) entry which is preliminary data.</text>
</comment>
<evidence type="ECO:0000313" key="5">
    <source>
        <dbReference type="Proteomes" id="UP001597024"/>
    </source>
</evidence>
<dbReference type="EMBL" id="JBHTHX010000484">
    <property type="protein sequence ID" value="MFD0885985.1"/>
    <property type="molecule type" value="Genomic_DNA"/>
</dbReference>
<proteinExistence type="predicted"/>
<dbReference type="SMART" id="SM00495">
    <property type="entry name" value="ChtBD3"/>
    <property type="match status" value="1"/>
</dbReference>
<organism evidence="4 5">
    <name type="scientific">Streptosporangium algeriense</name>
    <dbReference type="NCBI Taxonomy" id="1682748"/>
    <lineage>
        <taxon>Bacteria</taxon>
        <taxon>Bacillati</taxon>
        <taxon>Actinomycetota</taxon>
        <taxon>Actinomycetes</taxon>
        <taxon>Streptosporangiales</taxon>
        <taxon>Streptosporangiaceae</taxon>
        <taxon>Streptosporangium</taxon>
    </lineage>
</organism>
<keyword evidence="5" id="KW-1185">Reference proteome</keyword>
<keyword evidence="2" id="KW-0732">Signal</keyword>
<protein>
    <submittedName>
        <fullName evidence="4">Carbohydrate-binding protein</fullName>
    </submittedName>
</protein>
<keyword evidence="1" id="KW-0378">Hydrolase</keyword>
<reference evidence="5" key="1">
    <citation type="journal article" date="2019" name="Int. J. Syst. Evol. Microbiol.">
        <title>The Global Catalogue of Microorganisms (GCM) 10K type strain sequencing project: providing services to taxonomists for standard genome sequencing and annotation.</title>
        <authorList>
            <consortium name="The Broad Institute Genomics Platform"/>
            <consortium name="The Broad Institute Genome Sequencing Center for Infectious Disease"/>
            <person name="Wu L."/>
            <person name="Ma J."/>
        </authorList>
    </citation>
    <scope>NUCLEOTIDE SEQUENCE [LARGE SCALE GENOMIC DNA]</scope>
    <source>
        <strain evidence="5">CCUG 62974</strain>
    </source>
</reference>
<feature type="domain" description="Chitin-binding type-3" evidence="3">
    <location>
        <begin position="36"/>
        <end position="82"/>
    </location>
</feature>
<dbReference type="Proteomes" id="UP001597024">
    <property type="component" value="Unassembled WGS sequence"/>
</dbReference>
<feature type="signal peptide" evidence="2">
    <location>
        <begin position="1"/>
        <end position="22"/>
    </location>
</feature>
<sequence>MKRSAVAALLAAAALGAIPYGAQPAAAEVVLQAVEIKSWQIGRTCNAGDLFEYYGHIYRCLVSHTCSPGWEPANVPALWQLVR</sequence>
<dbReference type="InterPro" id="IPR003610">
    <property type="entry name" value="CBM5/12"/>
</dbReference>
<gene>
    <name evidence="4" type="ORF">ACFQ08_15675</name>
</gene>